<dbReference type="PATRIC" id="fig|1307436.3.peg.2060"/>
<protein>
    <submittedName>
        <fullName evidence="1">Uncharacterized protein</fullName>
    </submittedName>
</protein>
<sequence length="63" mass="7531">MFISADTRTGTKYCLPRIPIMVMNMKILRTIRSMIKHEARKFFDNRMERNKKRLRASGNSKKL</sequence>
<evidence type="ECO:0000313" key="1">
    <source>
        <dbReference type="EMBL" id="EWG11280.1"/>
    </source>
</evidence>
<accession>W7KUY8</accession>
<comment type="caution">
    <text evidence="1">The sequence shown here is derived from an EMBL/GenBank/DDBJ whole genome shotgun (WGS) entry which is preliminary data.</text>
</comment>
<dbReference type="AlphaFoldDB" id="W7KUY8"/>
<proteinExistence type="predicted"/>
<reference evidence="1 2" key="2">
    <citation type="journal article" date="2016" name="Sci. Rep.">
        <title>A novel serine protease, Sep1, from Bacillus firmus DS-1 has nematicidal activity and degrades multiple intestinal-associated nematode proteins.</title>
        <authorList>
            <person name="Geng C."/>
            <person name="Nie X."/>
            <person name="Tang Z."/>
            <person name="Zhang Y."/>
            <person name="Lin J."/>
            <person name="Sun M."/>
            <person name="Peng D."/>
        </authorList>
    </citation>
    <scope>NUCLEOTIDE SEQUENCE [LARGE SCALE GENOMIC DNA]</scope>
    <source>
        <strain evidence="1 2">DS1</strain>
    </source>
</reference>
<organism evidence="1 2">
    <name type="scientific">Cytobacillus firmus DS1</name>
    <dbReference type="NCBI Taxonomy" id="1307436"/>
    <lineage>
        <taxon>Bacteria</taxon>
        <taxon>Bacillati</taxon>
        <taxon>Bacillota</taxon>
        <taxon>Bacilli</taxon>
        <taxon>Bacillales</taxon>
        <taxon>Bacillaceae</taxon>
        <taxon>Cytobacillus</taxon>
    </lineage>
</organism>
<evidence type="ECO:0000313" key="2">
    <source>
        <dbReference type="Proteomes" id="UP000019270"/>
    </source>
</evidence>
<dbReference type="EMBL" id="APVL01000006">
    <property type="protein sequence ID" value="EWG11280.1"/>
    <property type="molecule type" value="Genomic_DNA"/>
</dbReference>
<dbReference type="Proteomes" id="UP000019270">
    <property type="component" value="Unassembled WGS sequence"/>
</dbReference>
<gene>
    <name evidence="1" type="ORF">PBF_09657</name>
</gene>
<name>W7KUY8_CYTFI</name>
<reference evidence="2" key="1">
    <citation type="submission" date="2013-03" db="EMBL/GenBank/DDBJ databases">
        <title>Draft genome sequence of Bacillus firmus DS1.</title>
        <authorList>
            <person name="Peng D."/>
            <person name="Zhu L."/>
            <person name="Sun M."/>
        </authorList>
    </citation>
    <scope>NUCLEOTIDE SEQUENCE [LARGE SCALE GENOMIC DNA]</scope>
    <source>
        <strain evidence="2">DS1</strain>
    </source>
</reference>